<evidence type="ECO:0000313" key="2">
    <source>
        <dbReference type="Proteomes" id="UP001141806"/>
    </source>
</evidence>
<dbReference type="OrthoDB" id="1676631at2759"/>
<sequence>MNFDTEDNNSAHELNVMSEKERGFCRRSISDGGAGEKTAIELDSIDSSGTLCEKELERDLRVSIQNQADEETMELRPSRSNVHGYFPDDKRKSLFQLSEVKKLHKKLQIVEEDTETIKNELFTSVYNCNQLLN</sequence>
<dbReference type="EMBL" id="JAMYWD010000003">
    <property type="protein sequence ID" value="KAJ4977156.1"/>
    <property type="molecule type" value="Genomic_DNA"/>
</dbReference>
<protein>
    <submittedName>
        <fullName evidence="1">Uncharacterized protein</fullName>
    </submittedName>
</protein>
<name>A0A9Q0KUX7_9MAGN</name>
<reference evidence="1" key="1">
    <citation type="journal article" date="2023" name="Plant J.">
        <title>The genome of the king protea, Protea cynaroides.</title>
        <authorList>
            <person name="Chang J."/>
            <person name="Duong T.A."/>
            <person name="Schoeman C."/>
            <person name="Ma X."/>
            <person name="Roodt D."/>
            <person name="Barker N."/>
            <person name="Li Z."/>
            <person name="Van de Peer Y."/>
            <person name="Mizrachi E."/>
        </authorList>
    </citation>
    <scope>NUCLEOTIDE SEQUENCE</scope>
    <source>
        <tissue evidence="1">Young leaves</tissue>
    </source>
</reference>
<keyword evidence="2" id="KW-1185">Reference proteome</keyword>
<proteinExistence type="predicted"/>
<accession>A0A9Q0KUX7</accession>
<comment type="caution">
    <text evidence="1">The sequence shown here is derived from an EMBL/GenBank/DDBJ whole genome shotgun (WGS) entry which is preliminary data.</text>
</comment>
<dbReference type="AlphaFoldDB" id="A0A9Q0KUX7"/>
<gene>
    <name evidence="1" type="ORF">NE237_002262</name>
</gene>
<dbReference type="Proteomes" id="UP001141806">
    <property type="component" value="Unassembled WGS sequence"/>
</dbReference>
<organism evidence="1 2">
    <name type="scientific">Protea cynaroides</name>
    <dbReference type="NCBI Taxonomy" id="273540"/>
    <lineage>
        <taxon>Eukaryota</taxon>
        <taxon>Viridiplantae</taxon>
        <taxon>Streptophyta</taxon>
        <taxon>Embryophyta</taxon>
        <taxon>Tracheophyta</taxon>
        <taxon>Spermatophyta</taxon>
        <taxon>Magnoliopsida</taxon>
        <taxon>Proteales</taxon>
        <taxon>Proteaceae</taxon>
        <taxon>Protea</taxon>
    </lineage>
</organism>
<evidence type="ECO:0000313" key="1">
    <source>
        <dbReference type="EMBL" id="KAJ4977156.1"/>
    </source>
</evidence>